<keyword evidence="2" id="KW-1133">Transmembrane helix</keyword>
<evidence type="ECO:0000256" key="2">
    <source>
        <dbReference type="SAM" id="Phobius"/>
    </source>
</evidence>
<evidence type="ECO:0000313" key="4">
    <source>
        <dbReference type="Proteomes" id="UP001595075"/>
    </source>
</evidence>
<dbReference type="PANTHER" id="PTHR35872">
    <property type="entry name" value="INTEGRAL MEMBRANE PROTEIN (AFU_ORTHOLOGUE AFUA_5G07110)"/>
    <property type="match status" value="1"/>
</dbReference>
<evidence type="ECO:0000313" key="3">
    <source>
        <dbReference type="EMBL" id="KAL2073089.1"/>
    </source>
</evidence>
<name>A0ABR4CSX8_9HELO</name>
<dbReference type="PANTHER" id="PTHR35872:SF1">
    <property type="entry name" value="ALPHA-L-RHAMNOSIDASE C"/>
    <property type="match status" value="1"/>
</dbReference>
<evidence type="ECO:0000256" key="1">
    <source>
        <dbReference type="SAM" id="MobiDB-lite"/>
    </source>
</evidence>
<feature type="region of interest" description="Disordered" evidence="1">
    <location>
        <begin position="96"/>
        <end position="135"/>
    </location>
</feature>
<feature type="transmembrane region" description="Helical" evidence="2">
    <location>
        <begin position="308"/>
        <end position="330"/>
    </location>
</feature>
<accession>A0ABR4CSX8</accession>
<reference evidence="3 4" key="1">
    <citation type="journal article" date="2024" name="Commun. Biol.">
        <title>Comparative genomic analysis of thermophilic fungi reveals convergent evolutionary adaptations and gene losses.</title>
        <authorList>
            <person name="Steindorff A.S."/>
            <person name="Aguilar-Pontes M.V."/>
            <person name="Robinson A.J."/>
            <person name="Andreopoulos B."/>
            <person name="LaButti K."/>
            <person name="Kuo A."/>
            <person name="Mondo S."/>
            <person name="Riley R."/>
            <person name="Otillar R."/>
            <person name="Haridas S."/>
            <person name="Lipzen A."/>
            <person name="Grimwood J."/>
            <person name="Schmutz J."/>
            <person name="Clum A."/>
            <person name="Reid I.D."/>
            <person name="Moisan M.C."/>
            <person name="Butler G."/>
            <person name="Nguyen T.T.M."/>
            <person name="Dewar K."/>
            <person name="Conant G."/>
            <person name="Drula E."/>
            <person name="Henrissat B."/>
            <person name="Hansel C."/>
            <person name="Singer S."/>
            <person name="Hutchinson M.I."/>
            <person name="de Vries R.P."/>
            <person name="Natvig D.O."/>
            <person name="Powell A.J."/>
            <person name="Tsang A."/>
            <person name="Grigoriev I.V."/>
        </authorList>
    </citation>
    <scope>NUCLEOTIDE SEQUENCE [LARGE SCALE GENOMIC DNA]</scope>
    <source>
        <strain evidence="3 4">CBS 494.80</strain>
    </source>
</reference>
<proteinExistence type="predicted"/>
<feature type="transmembrane region" description="Helical" evidence="2">
    <location>
        <begin position="179"/>
        <end position="201"/>
    </location>
</feature>
<protein>
    <submittedName>
        <fullName evidence="3">Uncharacterized protein</fullName>
    </submittedName>
</protein>
<keyword evidence="2" id="KW-0472">Membrane</keyword>
<organism evidence="3 4">
    <name type="scientific">Oculimacula yallundae</name>
    <dbReference type="NCBI Taxonomy" id="86028"/>
    <lineage>
        <taxon>Eukaryota</taxon>
        <taxon>Fungi</taxon>
        <taxon>Dikarya</taxon>
        <taxon>Ascomycota</taxon>
        <taxon>Pezizomycotina</taxon>
        <taxon>Leotiomycetes</taxon>
        <taxon>Helotiales</taxon>
        <taxon>Ploettnerulaceae</taxon>
        <taxon>Oculimacula</taxon>
    </lineage>
</organism>
<keyword evidence="2" id="KW-0812">Transmembrane</keyword>
<comment type="caution">
    <text evidence="3">The sequence shown here is derived from an EMBL/GenBank/DDBJ whole genome shotgun (WGS) entry which is preliminary data.</text>
</comment>
<dbReference type="Proteomes" id="UP001595075">
    <property type="component" value="Unassembled WGS sequence"/>
</dbReference>
<keyword evidence="4" id="KW-1185">Reference proteome</keyword>
<dbReference type="InterPro" id="IPR021369">
    <property type="entry name" value="DUF2985"/>
</dbReference>
<gene>
    <name evidence="3" type="ORF">VTL71DRAFT_10413</name>
</gene>
<dbReference type="EMBL" id="JAZHXI010000003">
    <property type="protein sequence ID" value="KAL2073089.1"/>
    <property type="molecule type" value="Genomic_DNA"/>
</dbReference>
<sequence length="387" mass="42847">MAEETPNNAPLTITGRVRAASLNATNALLNFNPQPGMWAATGTAIAYAPTLTELREPIAGGENIEFDDHGRSARTVVKDESGDPVLALSRTRTRGFSNVGNQEGAEKSAVQTQNEQENDEKVEGEGDGIPPPPRRATTLAQQAEAQTKHKHGWKTTTQHGFTAAWKFVSTPTGFLMTLYGLNIVAWGAMLFFLLLGAAPAMNHPSKDADDSPRKIWLEIDSQILNALFCVTGFGLAPWRFRDLWWLQKVRVGRNREAMRRLSEQNASWFRAPAWYTEGGDMIERGREDKRVTFTGEVAGPTSLWKLSFVVWMMVLNTLFQAVLAAMMWAYNRFDRPTWSTGTFIALGCGVSMLAGIMMWWEGRKIKKIEGPVVKVVDAVDGKLGEVA</sequence>
<feature type="transmembrane region" description="Helical" evidence="2">
    <location>
        <begin position="342"/>
        <end position="360"/>
    </location>
</feature>
<dbReference type="Pfam" id="PF11204">
    <property type="entry name" value="DUF2985"/>
    <property type="match status" value="1"/>
</dbReference>